<gene>
    <name evidence="1" type="ORF">COMA2_100136</name>
</gene>
<evidence type="ECO:0000313" key="2">
    <source>
        <dbReference type="Proteomes" id="UP000198736"/>
    </source>
</evidence>
<evidence type="ECO:0000313" key="1">
    <source>
        <dbReference type="EMBL" id="CUS32470.1"/>
    </source>
</evidence>
<keyword evidence="2" id="KW-1185">Reference proteome</keyword>
<dbReference type="EMBL" id="CZPZ01000002">
    <property type="protein sequence ID" value="CUS32470.1"/>
    <property type="molecule type" value="Genomic_DNA"/>
</dbReference>
<name>A0A0S4L9H9_9BACT</name>
<organism evidence="1 2">
    <name type="scientific">Candidatus Nitrospira nitrificans</name>
    <dbReference type="NCBI Taxonomy" id="1742973"/>
    <lineage>
        <taxon>Bacteria</taxon>
        <taxon>Pseudomonadati</taxon>
        <taxon>Nitrospirota</taxon>
        <taxon>Nitrospiria</taxon>
        <taxon>Nitrospirales</taxon>
        <taxon>Nitrospiraceae</taxon>
        <taxon>Nitrospira</taxon>
    </lineage>
</organism>
<dbReference type="STRING" id="1742973.COMA2_100136"/>
<accession>A0A0S4L9H9</accession>
<proteinExistence type="predicted"/>
<protein>
    <submittedName>
        <fullName evidence="1">Uncharacterized protein</fullName>
    </submittedName>
</protein>
<reference evidence="2" key="1">
    <citation type="submission" date="2015-10" db="EMBL/GenBank/DDBJ databases">
        <authorList>
            <person name="Luecker S."/>
            <person name="Luecker S."/>
        </authorList>
    </citation>
    <scope>NUCLEOTIDE SEQUENCE [LARGE SCALE GENOMIC DNA]</scope>
</reference>
<dbReference type="Proteomes" id="UP000198736">
    <property type="component" value="Unassembled WGS sequence"/>
</dbReference>
<sequence length="104" mass="11995">MLTRNPWLAKRLSNDKGVTQRKILFEQAMKVRQVRRKVLNPHGAIHQRGHRYADRLWMAFTRGSFHPSFASRMAASREIVASSPKRTRCVSSCIPVSRAARFMS</sequence>
<dbReference type="AlphaFoldDB" id="A0A0S4L9H9"/>